<reference evidence="1 2" key="1">
    <citation type="submission" date="2019-10" db="EMBL/GenBank/DDBJ databases">
        <title>Assembly and Annotation for the nematode Trichostrongylus colubriformis.</title>
        <authorList>
            <person name="Martin J."/>
        </authorList>
    </citation>
    <scope>NUCLEOTIDE SEQUENCE [LARGE SCALE GENOMIC DNA]</scope>
    <source>
        <strain evidence="1">G859</strain>
        <tissue evidence="1">Whole worm</tissue>
    </source>
</reference>
<name>A0AAN8FT13_TRICO</name>
<dbReference type="AlphaFoldDB" id="A0AAN8FT13"/>
<accession>A0AAN8FT13</accession>
<sequence>MLVEIEPPRVRIVSQGESIVLKCDVE</sequence>
<proteinExistence type="predicted"/>
<evidence type="ECO:0000313" key="1">
    <source>
        <dbReference type="EMBL" id="KAK5980217.1"/>
    </source>
</evidence>
<feature type="non-terminal residue" evidence="1">
    <location>
        <position position="26"/>
    </location>
</feature>
<keyword evidence="2" id="KW-1185">Reference proteome</keyword>
<protein>
    <submittedName>
        <fullName evidence="1">Uncharacterized protein</fullName>
    </submittedName>
</protein>
<dbReference type="Proteomes" id="UP001331761">
    <property type="component" value="Unassembled WGS sequence"/>
</dbReference>
<dbReference type="EMBL" id="WIXE01007678">
    <property type="protein sequence ID" value="KAK5980217.1"/>
    <property type="molecule type" value="Genomic_DNA"/>
</dbReference>
<comment type="caution">
    <text evidence="1">The sequence shown here is derived from an EMBL/GenBank/DDBJ whole genome shotgun (WGS) entry which is preliminary data.</text>
</comment>
<organism evidence="1 2">
    <name type="scientific">Trichostrongylus colubriformis</name>
    <name type="common">Black scour worm</name>
    <dbReference type="NCBI Taxonomy" id="6319"/>
    <lineage>
        <taxon>Eukaryota</taxon>
        <taxon>Metazoa</taxon>
        <taxon>Ecdysozoa</taxon>
        <taxon>Nematoda</taxon>
        <taxon>Chromadorea</taxon>
        <taxon>Rhabditida</taxon>
        <taxon>Rhabditina</taxon>
        <taxon>Rhabditomorpha</taxon>
        <taxon>Strongyloidea</taxon>
        <taxon>Trichostrongylidae</taxon>
        <taxon>Trichostrongylus</taxon>
    </lineage>
</organism>
<evidence type="ECO:0000313" key="2">
    <source>
        <dbReference type="Proteomes" id="UP001331761"/>
    </source>
</evidence>
<gene>
    <name evidence="1" type="ORF">GCK32_022012</name>
</gene>